<evidence type="ECO:0000313" key="3">
    <source>
        <dbReference type="Proteomes" id="UP001174936"/>
    </source>
</evidence>
<name>A0AA39Y0I4_9PEZI</name>
<feature type="compositionally biased region" description="Low complexity" evidence="1">
    <location>
        <begin position="1"/>
        <end position="23"/>
    </location>
</feature>
<dbReference type="EMBL" id="JAULSV010000005">
    <property type="protein sequence ID" value="KAK0643150.1"/>
    <property type="molecule type" value="Genomic_DNA"/>
</dbReference>
<comment type="caution">
    <text evidence="2">The sequence shown here is derived from an EMBL/GenBank/DDBJ whole genome shotgun (WGS) entry which is preliminary data.</text>
</comment>
<organism evidence="2 3">
    <name type="scientific">Cercophora newfieldiana</name>
    <dbReference type="NCBI Taxonomy" id="92897"/>
    <lineage>
        <taxon>Eukaryota</taxon>
        <taxon>Fungi</taxon>
        <taxon>Dikarya</taxon>
        <taxon>Ascomycota</taxon>
        <taxon>Pezizomycotina</taxon>
        <taxon>Sordariomycetes</taxon>
        <taxon>Sordariomycetidae</taxon>
        <taxon>Sordariales</taxon>
        <taxon>Lasiosphaeriaceae</taxon>
        <taxon>Cercophora</taxon>
    </lineage>
</organism>
<proteinExistence type="predicted"/>
<feature type="region of interest" description="Disordered" evidence="1">
    <location>
        <begin position="1"/>
        <end position="38"/>
    </location>
</feature>
<keyword evidence="3" id="KW-1185">Reference proteome</keyword>
<evidence type="ECO:0000256" key="1">
    <source>
        <dbReference type="SAM" id="MobiDB-lite"/>
    </source>
</evidence>
<protein>
    <submittedName>
        <fullName evidence="2">Uncharacterized protein</fullName>
    </submittedName>
</protein>
<gene>
    <name evidence="2" type="ORF">B0T16DRAFT_459322</name>
</gene>
<reference evidence="2" key="1">
    <citation type="submission" date="2023-06" db="EMBL/GenBank/DDBJ databases">
        <title>Genome-scale phylogeny and comparative genomics of the fungal order Sordariales.</title>
        <authorList>
            <consortium name="Lawrence Berkeley National Laboratory"/>
            <person name="Hensen N."/>
            <person name="Bonometti L."/>
            <person name="Westerberg I."/>
            <person name="Brannstrom I.O."/>
            <person name="Guillou S."/>
            <person name="Cros-Aarteil S."/>
            <person name="Calhoun S."/>
            <person name="Haridas S."/>
            <person name="Kuo A."/>
            <person name="Mondo S."/>
            <person name="Pangilinan J."/>
            <person name="Riley R."/>
            <person name="Labutti K."/>
            <person name="Andreopoulos B."/>
            <person name="Lipzen A."/>
            <person name="Chen C."/>
            <person name="Yanf M."/>
            <person name="Daum C."/>
            <person name="Ng V."/>
            <person name="Clum A."/>
            <person name="Steindorff A."/>
            <person name="Ohm R."/>
            <person name="Martin F."/>
            <person name="Silar P."/>
            <person name="Natvig D."/>
            <person name="Lalanne C."/>
            <person name="Gautier V."/>
            <person name="Ament-Velasquez S.L."/>
            <person name="Kruys A."/>
            <person name="Hutchinson M.I."/>
            <person name="Powell A.J."/>
            <person name="Barry K."/>
            <person name="Miller A.N."/>
            <person name="Grigoriev I.V."/>
            <person name="Debuchy R."/>
            <person name="Gladieux P."/>
            <person name="Thoren M.H."/>
            <person name="Johannesson H."/>
        </authorList>
    </citation>
    <scope>NUCLEOTIDE SEQUENCE</scope>
    <source>
        <strain evidence="2">SMH2532-1</strain>
    </source>
</reference>
<sequence length="361" mass="40005">MADLSSRSTESSSSGGSSSSSSSDGKFAGFSAPQDKQGMRELVEEIRQLQQQVEALDARLRKASGPSSLALPLAIATTGPPPIENTPQVHHIGPQSIKNTPQTPKATPLLKPRRMLLHPKSRLTFRDAGVANGVPRADKLLTITKKGRFGIHAGTGRASPLLLIGQFGARDRRWPAFTSCTSFWPLVSTGVEDMPMQVTVPDHRGTFGFWVMMPKPGGGGSGGRKKEKERVHFSWRPCSREEAQVLGFIWFPTVTHWKLVCEPSESPMRVGRLENVVAWGFEKGGLLPVLAVASAMGLLAWEREVRGWMRYRPKKEYVSDRQYIYPRADGMHETLGERIVDHRVGYTARRDPIRRIGEVLF</sequence>
<dbReference type="AlphaFoldDB" id="A0AA39Y0I4"/>
<dbReference type="Proteomes" id="UP001174936">
    <property type="component" value="Unassembled WGS sequence"/>
</dbReference>
<accession>A0AA39Y0I4</accession>
<evidence type="ECO:0000313" key="2">
    <source>
        <dbReference type="EMBL" id="KAK0643150.1"/>
    </source>
</evidence>